<feature type="compositionally biased region" description="Low complexity" evidence="1">
    <location>
        <begin position="213"/>
        <end position="226"/>
    </location>
</feature>
<proteinExistence type="predicted"/>
<gene>
    <name evidence="2" type="ORF">H9L10_14255</name>
</gene>
<feature type="region of interest" description="Disordered" evidence="1">
    <location>
        <begin position="177"/>
        <end position="226"/>
    </location>
</feature>
<evidence type="ECO:0000313" key="3">
    <source>
        <dbReference type="Proteomes" id="UP000515976"/>
    </source>
</evidence>
<dbReference type="EMBL" id="CP060712">
    <property type="protein sequence ID" value="QNN51139.1"/>
    <property type="molecule type" value="Genomic_DNA"/>
</dbReference>
<name>A0A7G9R6B4_9MICO</name>
<protein>
    <submittedName>
        <fullName evidence="2">Uncharacterized protein</fullName>
    </submittedName>
</protein>
<evidence type="ECO:0000313" key="2">
    <source>
        <dbReference type="EMBL" id="QNN51139.1"/>
    </source>
</evidence>
<feature type="compositionally biased region" description="Low complexity" evidence="1">
    <location>
        <begin position="192"/>
        <end position="205"/>
    </location>
</feature>
<reference evidence="2 3" key="1">
    <citation type="submission" date="2020-08" db="EMBL/GenBank/DDBJ databases">
        <title>Genome sequence of Phycicoccus endophyticus JCM 31784T.</title>
        <authorList>
            <person name="Hyun D.-W."/>
            <person name="Bae J.-W."/>
        </authorList>
    </citation>
    <scope>NUCLEOTIDE SEQUENCE [LARGE SCALE GENOMIC DNA]</scope>
    <source>
        <strain evidence="2 3">JCM 31784</strain>
    </source>
</reference>
<evidence type="ECO:0000256" key="1">
    <source>
        <dbReference type="SAM" id="MobiDB-lite"/>
    </source>
</evidence>
<dbReference type="RefSeq" id="WP_187566855.1">
    <property type="nucleotide sequence ID" value="NZ_CP060712.1"/>
</dbReference>
<sequence>MRVLRRVLALLLVAAVVGAVVGYRHYRPLLVTGTGYAAHNACAVTLVAGRDDPEDDLPPNPLVPYLTGYVNLAGHSATSAVGWLFAKQKAWYSPGYGCTVATDRPEQAIAPTAVDTEGNPLADAPTPKAGKRLTAALARAFGDDLDADAREELGTRGVVVVKDGELLAERYADGFDVDTPSSAGRWPRARRTCSSGGTSGTASSTSRRRPCARSGPTSGRTSPSTS</sequence>
<dbReference type="Proteomes" id="UP000515976">
    <property type="component" value="Chromosome"/>
</dbReference>
<accession>A0A7G9R6B4</accession>
<dbReference type="KEGG" id="pei:H9L10_14255"/>
<dbReference type="AlphaFoldDB" id="A0A7G9R6B4"/>
<keyword evidence="3" id="KW-1185">Reference proteome</keyword>
<organism evidence="2 3">
    <name type="scientific">Phycicoccus endophyticus</name>
    <dbReference type="NCBI Taxonomy" id="1690220"/>
    <lineage>
        <taxon>Bacteria</taxon>
        <taxon>Bacillati</taxon>
        <taxon>Actinomycetota</taxon>
        <taxon>Actinomycetes</taxon>
        <taxon>Micrococcales</taxon>
        <taxon>Intrasporangiaceae</taxon>
        <taxon>Phycicoccus</taxon>
    </lineage>
</organism>